<keyword evidence="2" id="KW-1185">Reference proteome</keyword>
<name>A0A9D4LXC4_DREPO</name>
<proteinExistence type="predicted"/>
<evidence type="ECO:0000313" key="1">
    <source>
        <dbReference type="EMBL" id="KAH3866438.1"/>
    </source>
</evidence>
<sequence length="69" mass="7600">MAEHVPRVRNCLSTFAYADPATTTKTVAYIHATATTYVYTGEPVNQHHNSRFTIVIAHMGIPDNIAKIA</sequence>
<reference evidence="1" key="2">
    <citation type="submission" date="2020-11" db="EMBL/GenBank/DDBJ databases">
        <authorList>
            <person name="McCartney M.A."/>
            <person name="Auch B."/>
            <person name="Kono T."/>
            <person name="Mallez S."/>
            <person name="Becker A."/>
            <person name="Gohl D.M."/>
            <person name="Silverstein K.A.T."/>
            <person name="Koren S."/>
            <person name="Bechman K.B."/>
            <person name="Herman A."/>
            <person name="Abrahante J.E."/>
            <person name="Garbe J."/>
        </authorList>
    </citation>
    <scope>NUCLEOTIDE SEQUENCE</scope>
    <source>
        <strain evidence="1">Duluth1</strain>
        <tissue evidence="1">Whole animal</tissue>
    </source>
</reference>
<organism evidence="1 2">
    <name type="scientific">Dreissena polymorpha</name>
    <name type="common">Zebra mussel</name>
    <name type="synonym">Mytilus polymorpha</name>
    <dbReference type="NCBI Taxonomy" id="45954"/>
    <lineage>
        <taxon>Eukaryota</taxon>
        <taxon>Metazoa</taxon>
        <taxon>Spiralia</taxon>
        <taxon>Lophotrochozoa</taxon>
        <taxon>Mollusca</taxon>
        <taxon>Bivalvia</taxon>
        <taxon>Autobranchia</taxon>
        <taxon>Heteroconchia</taxon>
        <taxon>Euheterodonta</taxon>
        <taxon>Imparidentia</taxon>
        <taxon>Neoheterodontei</taxon>
        <taxon>Myida</taxon>
        <taxon>Dreissenoidea</taxon>
        <taxon>Dreissenidae</taxon>
        <taxon>Dreissena</taxon>
    </lineage>
</organism>
<accession>A0A9D4LXC4</accession>
<dbReference type="Proteomes" id="UP000828390">
    <property type="component" value="Unassembled WGS sequence"/>
</dbReference>
<protein>
    <submittedName>
        <fullName evidence="1">Uncharacterized protein</fullName>
    </submittedName>
</protein>
<comment type="caution">
    <text evidence="1">The sequence shown here is derived from an EMBL/GenBank/DDBJ whole genome shotgun (WGS) entry which is preliminary data.</text>
</comment>
<evidence type="ECO:0000313" key="2">
    <source>
        <dbReference type="Proteomes" id="UP000828390"/>
    </source>
</evidence>
<dbReference type="AlphaFoldDB" id="A0A9D4LXC4"/>
<dbReference type="EMBL" id="JAIWYP010000002">
    <property type="protein sequence ID" value="KAH3866438.1"/>
    <property type="molecule type" value="Genomic_DNA"/>
</dbReference>
<gene>
    <name evidence="1" type="ORF">DPMN_029502</name>
</gene>
<reference evidence="1" key="1">
    <citation type="journal article" date="2019" name="bioRxiv">
        <title>The Genome of the Zebra Mussel, Dreissena polymorpha: A Resource for Invasive Species Research.</title>
        <authorList>
            <person name="McCartney M.A."/>
            <person name="Auch B."/>
            <person name="Kono T."/>
            <person name="Mallez S."/>
            <person name="Zhang Y."/>
            <person name="Obille A."/>
            <person name="Becker A."/>
            <person name="Abrahante J.E."/>
            <person name="Garbe J."/>
            <person name="Badalamenti J.P."/>
            <person name="Herman A."/>
            <person name="Mangelson H."/>
            <person name="Liachko I."/>
            <person name="Sullivan S."/>
            <person name="Sone E.D."/>
            <person name="Koren S."/>
            <person name="Silverstein K.A.T."/>
            <person name="Beckman K.B."/>
            <person name="Gohl D.M."/>
        </authorList>
    </citation>
    <scope>NUCLEOTIDE SEQUENCE</scope>
    <source>
        <strain evidence="1">Duluth1</strain>
        <tissue evidence="1">Whole animal</tissue>
    </source>
</reference>